<evidence type="ECO:0000313" key="3">
    <source>
        <dbReference type="Proteomes" id="UP000319671"/>
    </source>
</evidence>
<keyword evidence="1" id="KW-0472">Membrane</keyword>
<name>A0A561DE24_9BACI</name>
<dbReference type="EMBL" id="VIVN01000005">
    <property type="protein sequence ID" value="TWE01655.1"/>
    <property type="molecule type" value="Genomic_DNA"/>
</dbReference>
<dbReference type="AlphaFoldDB" id="A0A561DE24"/>
<keyword evidence="1" id="KW-0812">Transmembrane</keyword>
<organism evidence="2 3">
    <name type="scientific">Neobacillus bataviensis</name>
    <dbReference type="NCBI Taxonomy" id="220685"/>
    <lineage>
        <taxon>Bacteria</taxon>
        <taxon>Bacillati</taxon>
        <taxon>Bacillota</taxon>
        <taxon>Bacilli</taxon>
        <taxon>Bacillales</taxon>
        <taxon>Bacillaceae</taxon>
        <taxon>Neobacillus</taxon>
    </lineage>
</organism>
<dbReference type="RefSeq" id="WP_144564800.1">
    <property type="nucleotide sequence ID" value="NZ_VIVN01000005.1"/>
</dbReference>
<keyword evidence="3" id="KW-1185">Reference proteome</keyword>
<dbReference type="Proteomes" id="UP000319671">
    <property type="component" value="Unassembled WGS sequence"/>
</dbReference>
<evidence type="ECO:0000313" key="2">
    <source>
        <dbReference type="EMBL" id="TWE01655.1"/>
    </source>
</evidence>
<sequence length="102" mass="12101">MTVITSALYYIVIGAVFIYLFIYAYDIFYGEKPEKQIKKIHKHFRKETIKNIDRLEIEPRKYTLYQVTTENGKKKVKLKPGYKVVNIVAKKENNRKQKKGTV</sequence>
<gene>
    <name evidence="2" type="ORF">FB550_10521</name>
</gene>
<evidence type="ECO:0000256" key="1">
    <source>
        <dbReference type="SAM" id="Phobius"/>
    </source>
</evidence>
<accession>A0A561DE24</accession>
<keyword evidence="1" id="KW-1133">Transmembrane helix</keyword>
<reference evidence="2 3" key="1">
    <citation type="submission" date="2019-06" db="EMBL/GenBank/DDBJ databases">
        <title>Sorghum-associated microbial communities from plants grown in Nebraska, USA.</title>
        <authorList>
            <person name="Schachtman D."/>
        </authorList>
    </citation>
    <scope>NUCLEOTIDE SEQUENCE [LARGE SCALE GENOMIC DNA]</scope>
    <source>
        <strain evidence="2 3">2482</strain>
    </source>
</reference>
<protein>
    <submittedName>
        <fullName evidence="2">Uncharacterized protein</fullName>
    </submittedName>
</protein>
<comment type="caution">
    <text evidence="2">The sequence shown here is derived from an EMBL/GenBank/DDBJ whole genome shotgun (WGS) entry which is preliminary data.</text>
</comment>
<proteinExistence type="predicted"/>
<feature type="transmembrane region" description="Helical" evidence="1">
    <location>
        <begin position="6"/>
        <end position="29"/>
    </location>
</feature>